<dbReference type="KEGG" id="cgk:CGERO_05210"/>
<proteinExistence type="predicted"/>
<keyword evidence="3" id="KW-1185">Reference proteome</keyword>
<dbReference type="AlphaFoldDB" id="A0A3G6IZY4"/>
<accession>A0A3G6IZY4</accession>
<dbReference type="SUPFAM" id="SSF48452">
    <property type="entry name" value="TPR-like"/>
    <property type="match status" value="1"/>
</dbReference>
<dbReference type="InterPro" id="IPR011990">
    <property type="entry name" value="TPR-like_helical_dom_sf"/>
</dbReference>
<feature type="compositionally biased region" description="Basic and acidic residues" evidence="1">
    <location>
        <begin position="1"/>
        <end position="40"/>
    </location>
</feature>
<evidence type="ECO:0000313" key="2">
    <source>
        <dbReference type="EMBL" id="AZA11351.1"/>
    </source>
</evidence>
<feature type="region of interest" description="Disordered" evidence="1">
    <location>
        <begin position="1"/>
        <end position="84"/>
    </location>
</feature>
<name>A0A3G6IZY4_9CORY</name>
<dbReference type="Proteomes" id="UP000271587">
    <property type="component" value="Chromosome"/>
</dbReference>
<organism evidence="2 3">
    <name type="scientific">Corynebacterium gerontici</name>
    <dbReference type="NCBI Taxonomy" id="2079234"/>
    <lineage>
        <taxon>Bacteria</taxon>
        <taxon>Bacillati</taxon>
        <taxon>Actinomycetota</taxon>
        <taxon>Actinomycetes</taxon>
        <taxon>Mycobacteriales</taxon>
        <taxon>Corynebacteriaceae</taxon>
        <taxon>Corynebacterium</taxon>
    </lineage>
</organism>
<evidence type="ECO:0000313" key="3">
    <source>
        <dbReference type="Proteomes" id="UP000271587"/>
    </source>
</evidence>
<gene>
    <name evidence="2" type="ORF">CGERO_05210</name>
</gene>
<dbReference type="Gene3D" id="1.25.40.10">
    <property type="entry name" value="Tetratricopeptide repeat domain"/>
    <property type="match status" value="1"/>
</dbReference>
<evidence type="ECO:0000256" key="1">
    <source>
        <dbReference type="SAM" id="MobiDB-lite"/>
    </source>
</evidence>
<protein>
    <recommendedName>
        <fullName evidence="4">Tetratricopeptide repeat protein</fullName>
    </recommendedName>
</protein>
<dbReference type="EMBL" id="CP033897">
    <property type="protein sequence ID" value="AZA11351.1"/>
    <property type="molecule type" value="Genomic_DNA"/>
</dbReference>
<dbReference type="OrthoDB" id="3215237at2"/>
<sequence length="299" mass="33301">MGNQDYSKRSDRPRRSDRPAEHRGGRRHERGDHKDRSSRPKDKRHHAQRGGQDRDRKFSRPQRSGFREERINNRQNDPDLPGDIDVRDLDPMVLQDLKVLSKDNAHTVAQHLIMAATLMQDDPQLALRHARAAKDRAGRVAVVRETAGIAAYHAGEWKEAVSELRAARRMSAGPGLVAVMADAERGLGRPQKAIEIANEVNPDQLDSDTRVELAIVSAGARMDLGQKESALVTLQRVNPDRRASGLTAARLSYAYADVLLANGDATAAKEWFQVAVEQDIDEHTDARARVEELNADNEA</sequence>
<reference evidence="2 3" key="1">
    <citation type="submission" date="2018-11" db="EMBL/GenBank/DDBJ databases">
        <authorList>
            <person name="Kleinhagauer T."/>
            <person name="Glaeser S.P."/>
            <person name="Spergser J."/>
            <person name="Ruckert C."/>
            <person name="Kaempfer P."/>
            <person name="Busse H.-J."/>
        </authorList>
    </citation>
    <scope>NUCLEOTIDE SEQUENCE [LARGE SCALE GENOMIC DNA]</scope>
    <source>
        <strain evidence="2 3">W8</strain>
    </source>
</reference>
<evidence type="ECO:0008006" key="4">
    <source>
        <dbReference type="Google" id="ProtNLM"/>
    </source>
</evidence>